<accession>A0ABD0P9G5</accession>
<organism evidence="2 3">
    <name type="scientific">Cirrhinus mrigala</name>
    <name type="common">Mrigala</name>
    <dbReference type="NCBI Taxonomy" id="683832"/>
    <lineage>
        <taxon>Eukaryota</taxon>
        <taxon>Metazoa</taxon>
        <taxon>Chordata</taxon>
        <taxon>Craniata</taxon>
        <taxon>Vertebrata</taxon>
        <taxon>Euteleostomi</taxon>
        <taxon>Actinopterygii</taxon>
        <taxon>Neopterygii</taxon>
        <taxon>Teleostei</taxon>
        <taxon>Ostariophysi</taxon>
        <taxon>Cypriniformes</taxon>
        <taxon>Cyprinidae</taxon>
        <taxon>Labeoninae</taxon>
        <taxon>Labeonini</taxon>
        <taxon>Cirrhinus</taxon>
    </lineage>
</organism>
<dbReference type="EMBL" id="JAMKFB020000017">
    <property type="protein sequence ID" value="KAL0169698.1"/>
    <property type="molecule type" value="Genomic_DNA"/>
</dbReference>
<dbReference type="InterPro" id="IPR003942">
    <property type="entry name" value="LRDF"/>
</dbReference>
<evidence type="ECO:0000256" key="1">
    <source>
        <dbReference type="SAM" id="SignalP"/>
    </source>
</evidence>
<evidence type="ECO:0000313" key="3">
    <source>
        <dbReference type="Proteomes" id="UP001529510"/>
    </source>
</evidence>
<reference evidence="2 3" key="1">
    <citation type="submission" date="2024-05" db="EMBL/GenBank/DDBJ databases">
        <title>Genome sequencing and assembly of Indian major carp, Cirrhinus mrigala (Hamilton, 1822).</title>
        <authorList>
            <person name="Mohindra V."/>
            <person name="Chowdhury L.M."/>
            <person name="Lal K."/>
            <person name="Jena J.K."/>
        </authorList>
    </citation>
    <scope>NUCLEOTIDE SEQUENCE [LARGE SCALE GENOMIC DNA]</scope>
    <source>
        <strain evidence="2">CM1030</strain>
        <tissue evidence="2">Blood</tissue>
    </source>
</reference>
<feature type="non-terminal residue" evidence="2">
    <location>
        <position position="88"/>
    </location>
</feature>
<name>A0ABD0P9G5_CIRMR</name>
<gene>
    <name evidence="2" type="ORF">M9458_034294</name>
</gene>
<dbReference type="Proteomes" id="UP001529510">
    <property type="component" value="Unassembled WGS sequence"/>
</dbReference>
<keyword evidence="3" id="KW-1185">Reference proteome</keyword>
<feature type="chain" id="PRO_5044836294" evidence="1">
    <location>
        <begin position="20"/>
        <end position="88"/>
    </location>
</feature>
<dbReference type="PRINTS" id="PR01427">
    <property type="entry name" value="TGFBETA4"/>
</dbReference>
<feature type="signal peptide" evidence="1">
    <location>
        <begin position="1"/>
        <end position="19"/>
    </location>
</feature>
<protein>
    <submittedName>
        <fullName evidence="2">Uncharacterized protein</fullName>
    </submittedName>
</protein>
<dbReference type="AlphaFoldDB" id="A0ABD0P9G5"/>
<sequence length="88" mass="10119">MALFIQLFICATVISFTEGFDHEDMKQAMLQKLGLTELPRIQKRDLDNLVIPAHIKNKYLSMLKLHHKRRRRSLPSLAGILRGIHGNA</sequence>
<evidence type="ECO:0000313" key="2">
    <source>
        <dbReference type="EMBL" id="KAL0169698.1"/>
    </source>
</evidence>
<proteinExistence type="predicted"/>
<comment type="caution">
    <text evidence="2">The sequence shown here is derived from an EMBL/GenBank/DDBJ whole genome shotgun (WGS) entry which is preliminary data.</text>
</comment>
<keyword evidence="1" id="KW-0732">Signal</keyword>